<dbReference type="KEGG" id="ahm:TL08_15330"/>
<keyword evidence="4" id="KW-1185">Reference proteome</keyword>
<dbReference type="EMBL" id="CP014859">
    <property type="protein sequence ID" value="AOS63875.1"/>
    <property type="molecule type" value="Genomic_DNA"/>
</dbReference>
<reference evidence="4" key="1">
    <citation type="submission" date="2016-03" db="EMBL/GenBank/DDBJ databases">
        <title>Complete genome sequence of the type strain Actinoalloteichus hymeniacidonis DSM 45092.</title>
        <authorList>
            <person name="Schaffert L."/>
            <person name="Albersmeier A."/>
            <person name="Winkler A."/>
            <person name="Kalinowski J."/>
            <person name="Zotchev S."/>
            <person name="Ruckert C."/>
        </authorList>
    </citation>
    <scope>NUCLEOTIDE SEQUENCE [LARGE SCALE GENOMIC DNA]</scope>
    <source>
        <strain evidence="4">HPA177(T) (DSM 45092(T))</strain>
    </source>
</reference>
<evidence type="ECO:0000313" key="3">
    <source>
        <dbReference type="EMBL" id="AOS63875.1"/>
    </source>
</evidence>
<proteinExistence type="predicted"/>
<evidence type="ECO:0000313" key="4">
    <source>
        <dbReference type="Proteomes" id="UP000095210"/>
    </source>
</evidence>
<name>A0AAC9HSW5_9PSEU</name>
<dbReference type="AlphaFoldDB" id="A0AAC9HSW5"/>
<protein>
    <submittedName>
        <fullName evidence="3">DUF4132 family protein</fullName>
    </submittedName>
</protein>
<evidence type="ECO:0000259" key="2">
    <source>
        <dbReference type="Pfam" id="PF13569"/>
    </source>
</evidence>
<accession>A0AAC9HSW5</accession>
<evidence type="ECO:0000256" key="1">
    <source>
        <dbReference type="SAM" id="MobiDB-lite"/>
    </source>
</evidence>
<sequence length="187" mass="20850">MTTASFRLAEDRTPTDLDDDAYPLPSGALIGVAHPAMLHDDLTRWAAIFADYEIMQSFPQIGAVVPPLTDEERAGPRLSRFEGSTVPTRALSSLLRRGWHRAEEGPVTMFHRPVAADRRVEIWLDPGYTPGASVNAKEQTLREVRLVCEGTPLSEVRTEAEHAVTQFNVLDEVDCHKIVYDLTQLAR</sequence>
<feature type="region of interest" description="Disordered" evidence="1">
    <location>
        <begin position="1"/>
        <end position="20"/>
    </location>
</feature>
<organism evidence="3 4">
    <name type="scientific">Actinoalloteichus hymeniacidonis</name>
    <dbReference type="NCBI Taxonomy" id="340345"/>
    <lineage>
        <taxon>Bacteria</taxon>
        <taxon>Bacillati</taxon>
        <taxon>Actinomycetota</taxon>
        <taxon>Actinomycetes</taxon>
        <taxon>Pseudonocardiales</taxon>
        <taxon>Pseudonocardiaceae</taxon>
        <taxon>Actinoalloteichus</taxon>
    </lineage>
</organism>
<dbReference type="Proteomes" id="UP000095210">
    <property type="component" value="Chromosome"/>
</dbReference>
<dbReference type="RefSeq" id="WP_069849833.1">
    <property type="nucleotide sequence ID" value="NZ_CP014859.1"/>
</dbReference>
<feature type="domain" description="DUF4132" evidence="2">
    <location>
        <begin position="4"/>
        <end position="99"/>
    </location>
</feature>
<gene>
    <name evidence="3" type="ORF">TL08_15330</name>
</gene>
<dbReference type="Pfam" id="PF13569">
    <property type="entry name" value="DUF4132"/>
    <property type="match status" value="1"/>
</dbReference>
<dbReference type="InterPro" id="IPR025406">
    <property type="entry name" value="DUF4132"/>
</dbReference>